<proteinExistence type="predicted"/>
<protein>
    <submittedName>
        <fullName evidence="3">Regulator of ribonuclease activity B</fullName>
    </submittedName>
</protein>
<feature type="compositionally biased region" description="Low complexity" evidence="1">
    <location>
        <begin position="94"/>
        <end position="107"/>
    </location>
</feature>
<evidence type="ECO:0000313" key="3">
    <source>
        <dbReference type="EMBL" id="TQJ08671.1"/>
    </source>
</evidence>
<evidence type="ECO:0000313" key="4">
    <source>
        <dbReference type="Proteomes" id="UP000317893"/>
    </source>
</evidence>
<evidence type="ECO:0000259" key="2">
    <source>
        <dbReference type="Pfam" id="PF06877"/>
    </source>
</evidence>
<feature type="domain" description="Regulator of ribonuclease activity B" evidence="2">
    <location>
        <begin position="7"/>
        <end position="85"/>
    </location>
</feature>
<reference evidence="3 4" key="1">
    <citation type="submission" date="2019-06" db="EMBL/GenBank/DDBJ databases">
        <title>Sequencing the genomes of 1000 actinobacteria strains.</title>
        <authorList>
            <person name="Klenk H.-P."/>
        </authorList>
    </citation>
    <scope>NUCLEOTIDE SEQUENCE [LARGE SCALE GENOMIC DNA]</scope>
    <source>
        <strain evidence="3 4">DSM 18607</strain>
    </source>
</reference>
<evidence type="ECO:0000256" key="1">
    <source>
        <dbReference type="SAM" id="MobiDB-lite"/>
    </source>
</evidence>
<name>A0A542DZY1_9MICO</name>
<feature type="compositionally biased region" description="Basic and acidic residues" evidence="1">
    <location>
        <begin position="63"/>
        <end position="82"/>
    </location>
</feature>
<accession>A0A542DZY1</accession>
<dbReference type="AlphaFoldDB" id="A0A542DZY1"/>
<gene>
    <name evidence="3" type="ORF">FB458_1762</name>
</gene>
<dbReference type="InterPro" id="IPR009671">
    <property type="entry name" value="RraB_dom"/>
</dbReference>
<dbReference type="Proteomes" id="UP000317893">
    <property type="component" value="Unassembled WGS sequence"/>
</dbReference>
<organism evidence="3 4">
    <name type="scientific">Lapillicoccus jejuensis</name>
    <dbReference type="NCBI Taxonomy" id="402171"/>
    <lineage>
        <taxon>Bacteria</taxon>
        <taxon>Bacillati</taxon>
        <taxon>Actinomycetota</taxon>
        <taxon>Actinomycetes</taxon>
        <taxon>Micrococcales</taxon>
        <taxon>Intrasporangiaceae</taxon>
        <taxon>Lapillicoccus</taxon>
    </lineage>
</organism>
<dbReference type="Gene3D" id="3.30.70.970">
    <property type="entry name" value="RraB-like"/>
    <property type="match status" value="1"/>
</dbReference>
<dbReference type="OrthoDB" id="3731485at2"/>
<dbReference type="Pfam" id="PF06877">
    <property type="entry name" value="RraB"/>
    <property type="match status" value="1"/>
</dbReference>
<comment type="caution">
    <text evidence="3">The sequence shown here is derived from an EMBL/GenBank/DDBJ whole genome shotgun (WGS) entry which is preliminary data.</text>
</comment>
<keyword evidence="4" id="KW-1185">Reference proteome</keyword>
<dbReference type="EMBL" id="VFMN01000001">
    <property type="protein sequence ID" value="TQJ08671.1"/>
    <property type="molecule type" value="Genomic_DNA"/>
</dbReference>
<feature type="compositionally biased region" description="Acidic residues" evidence="1">
    <location>
        <begin position="83"/>
        <end position="93"/>
    </location>
</feature>
<sequence>MTVGDPTEHLLVFDDRETAEAVADSLDHHVYAVRVLREALAGDDDAEDAQWLVHVTDPRDLDETARETERRHLGDLAERNDGWYDDADDDDAQEAVASEASSPESVG</sequence>
<feature type="region of interest" description="Disordered" evidence="1">
    <location>
        <begin position="63"/>
        <end position="107"/>
    </location>
</feature>
<dbReference type="InterPro" id="IPR036701">
    <property type="entry name" value="RraB-like_sf"/>
</dbReference>